<accession>A0A0F9YD53</accession>
<dbReference type="EMBL" id="LAZR01000031">
    <property type="protein sequence ID" value="KKO02394.1"/>
    <property type="molecule type" value="Genomic_DNA"/>
</dbReference>
<reference evidence="3" key="1">
    <citation type="journal article" date="2015" name="Nature">
        <title>Complex archaea that bridge the gap between prokaryotes and eukaryotes.</title>
        <authorList>
            <person name="Spang A."/>
            <person name="Saw J.H."/>
            <person name="Jorgensen S.L."/>
            <person name="Zaremba-Niedzwiedzka K."/>
            <person name="Martijn J."/>
            <person name="Lind A.E."/>
            <person name="van Eijk R."/>
            <person name="Schleper C."/>
            <person name="Guy L."/>
            <person name="Ettema T.J."/>
        </authorList>
    </citation>
    <scope>NUCLEOTIDE SEQUENCE</scope>
</reference>
<evidence type="ECO:0000256" key="2">
    <source>
        <dbReference type="ARBA" id="ARBA00023002"/>
    </source>
</evidence>
<dbReference type="PRINTS" id="PR00081">
    <property type="entry name" value="GDHRDH"/>
</dbReference>
<evidence type="ECO:0000313" key="3">
    <source>
        <dbReference type="EMBL" id="KKO02394.1"/>
    </source>
</evidence>
<comment type="caution">
    <text evidence="3">The sequence shown here is derived from an EMBL/GenBank/DDBJ whole genome shotgun (WGS) entry which is preliminary data.</text>
</comment>
<dbReference type="InterPro" id="IPR036291">
    <property type="entry name" value="NAD(P)-bd_dom_sf"/>
</dbReference>
<dbReference type="Pfam" id="PF13561">
    <property type="entry name" value="adh_short_C2"/>
    <property type="match status" value="1"/>
</dbReference>
<dbReference type="FunFam" id="3.40.50.720:FF:000084">
    <property type="entry name" value="Short-chain dehydrogenase reductase"/>
    <property type="match status" value="1"/>
</dbReference>
<protein>
    <recommendedName>
        <fullName evidence="4">Gluconate 5-dehydrogenase</fullName>
    </recommendedName>
</protein>
<dbReference type="SUPFAM" id="SSF51735">
    <property type="entry name" value="NAD(P)-binding Rossmann-fold domains"/>
    <property type="match status" value="1"/>
</dbReference>
<dbReference type="InterPro" id="IPR002347">
    <property type="entry name" value="SDR_fam"/>
</dbReference>
<dbReference type="InterPro" id="IPR020904">
    <property type="entry name" value="Sc_DH/Rdtase_CS"/>
</dbReference>
<keyword evidence="2" id="KW-0560">Oxidoreductase</keyword>
<dbReference type="GO" id="GO:0016616">
    <property type="term" value="F:oxidoreductase activity, acting on the CH-OH group of donors, NAD or NADP as acceptor"/>
    <property type="evidence" value="ECO:0007669"/>
    <property type="project" value="TreeGrafter"/>
</dbReference>
<proteinExistence type="inferred from homology"/>
<evidence type="ECO:0008006" key="4">
    <source>
        <dbReference type="Google" id="ProtNLM"/>
    </source>
</evidence>
<dbReference type="PROSITE" id="PS00061">
    <property type="entry name" value="ADH_SHORT"/>
    <property type="match status" value="1"/>
</dbReference>
<dbReference type="PANTHER" id="PTHR42760">
    <property type="entry name" value="SHORT-CHAIN DEHYDROGENASES/REDUCTASES FAMILY MEMBER"/>
    <property type="match status" value="1"/>
</dbReference>
<name>A0A0F9YD53_9ZZZZ</name>
<comment type="similarity">
    <text evidence="1">Belongs to the short-chain dehydrogenases/reductases (SDR) family.</text>
</comment>
<dbReference type="PANTHER" id="PTHR42760:SF5">
    <property type="entry name" value="2-DEHYDRO-3-DEOXY-D-GLUCONATE 5-DEHYDROGENASE"/>
    <property type="match status" value="1"/>
</dbReference>
<sequence length="254" mass="27204">MALFDLTGRTALITGSSSGLGLAMARGLAQAGADIIIHGRHRDKLEAARQALAEEGHLVRSTAFDVTNEDAIEQALEGLSADGINIDILVNNAGMQLRRPLLEVEHDQWDTVINTNLTSAFLLGRNIARQMIKRGKGGKIINIGSLMSSVARSTVGAYTASKGGVRLLTQSMAAEWAEHGIQINAIGPGYMLTEMTQPLADDPKFNDWLINRTPSKRWGVPEDLVGTVVYLASPASNYVNGQIIYVDGGLLAVI</sequence>
<dbReference type="Gene3D" id="3.40.50.720">
    <property type="entry name" value="NAD(P)-binding Rossmann-like Domain"/>
    <property type="match status" value="1"/>
</dbReference>
<dbReference type="PRINTS" id="PR00080">
    <property type="entry name" value="SDRFAMILY"/>
</dbReference>
<evidence type="ECO:0000256" key="1">
    <source>
        <dbReference type="ARBA" id="ARBA00006484"/>
    </source>
</evidence>
<dbReference type="AlphaFoldDB" id="A0A0F9YD53"/>
<organism evidence="3">
    <name type="scientific">marine sediment metagenome</name>
    <dbReference type="NCBI Taxonomy" id="412755"/>
    <lineage>
        <taxon>unclassified sequences</taxon>
        <taxon>metagenomes</taxon>
        <taxon>ecological metagenomes</taxon>
    </lineage>
</organism>
<gene>
    <name evidence="3" type="ORF">LCGC14_0108090</name>
</gene>
<dbReference type="CDD" id="cd05347">
    <property type="entry name" value="Ga5DH-like_SDR_c"/>
    <property type="match status" value="1"/>
</dbReference>